<organism evidence="2">
    <name type="scientific">Eutreptiella gymnastica</name>
    <dbReference type="NCBI Taxonomy" id="73025"/>
    <lineage>
        <taxon>Eukaryota</taxon>
        <taxon>Discoba</taxon>
        <taxon>Euglenozoa</taxon>
        <taxon>Euglenida</taxon>
        <taxon>Spirocuta</taxon>
        <taxon>Euglenophyceae</taxon>
        <taxon>Eutreptiales</taxon>
        <taxon>Eutreptiaceae</taxon>
        <taxon>Eutreptiella</taxon>
    </lineage>
</organism>
<name>A0A7S4CSX4_9EUGL</name>
<sequence>MTDAVMCLGLSLGSVASVLPIPLPFWLKCQAPAACCLLLLVFTLHLRDLDTPALALPLSLWHDSASDEDDSRLLASSVMSFSAACFAGPGVSHLPQHVWTPRLSPVPSHSGVLSPVPSHSGVASPVLSPCDGPQTQTARRDSIPRGTRRPSVSFHLDPTAASDDADTPEAQGDLMAMQPLPSEYPQNEGM</sequence>
<evidence type="ECO:0000313" key="2">
    <source>
        <dbReference type="EMBL" id="CAE0805535.1"/>
    </source>
</evidence>
<gene>
    <name evidence="2" type="ORF">EGYM00163_LOCUS16661</name>
</gene>
<protein>
    <submittedName>
        <fullName evidence="2">Uncharacterized protein</fullName>
    </submittedName>
</protein>
<proteinExistence type="predicted"/>
<reference evidence="2" key="1">
    <citation type="submission" date="2021-01" db="EMBL/GenBank/DDBJ databases">
        <authorList>
            <person name="Corre E."/>
            <person name="Pelletier E."/>
            <person name="Niang G."/>
            <person name="Scheremetjew M."/>
            <person name="Finn R."/>
            <person name="Kale V."/>
            <person name="Holt S."/>
            <person name="Cochrane G."/>
            <person name="Meng A."/>
            <person name="Brown T."/>
            <person name="Cohen L."/>
        </authorList>
    </citation>
    <scope>NUCLEOTIDE SEQUENCE</scope>
    <source>
        <strain evidence="2">CCMP1594</strain>
    </source>
</reference>
<dbReference type="AlphaFoldDB" id="A0A7S4CSX4"/>
<dbReference type="EMBL" id="HBJA01047377">
    <property type="protein sequence ID" value="CAE0805535.1"/>
    <property type="molecule type" value="Transcribed_RNA"/>
</dbReference>
<feature type="region of interest" description="Disordered" evidence="1">
    <location>
        <begin position="109"/>
        <end position="190"/>
    </location>
</feature>
<accession>A0A7S4CSX4</accession>
<evidence type="ECO:0000256" key="1">
    <source>
        <dbReference type="SAM" id="MobiDB-lite"/>
    </source>
</evidence>